<feature type="transmembrane region" description="Helical" evidence="1">
    <location>
        <begin position="242"/>
        <end position="261"/>
    </location>
</feature>
<gene>
    <name evidence="2" type="ORF">EOI86_00065</name>
</gene>
<feature type="transmembrane region" description="Helical" evidence="1">
    <location>
        <begin position="123"/>
        <end position="151"/>
    </location>
</feature>
<feature type="transmembrane region" description="Helical" evidence="1">
    <location>
        <begin position="217"/>
        <end position="236"/>
    </location>
</feature>
<protein>
    <submittedName>
        <fullName evidence="2">DUF2189 domain-containing protein</fullName>
    </submittedName>
</protein>
<keyword evidence="1" id="KW-0472">Membrane</keyword>
<dbReference type="EMBL" id="SADE01000001">
    <property type="protein sequence ID" value="RVU37740.1"/>
    <property type="molecule type" value="Genomic_DNA"/>
</dbReference>
<sequence length="268" mass="29596">MQVEREQGNGPVPVHQPIRLDVRPATFDDVKTAFSAGLRDFTRRPMLSLFFGLVYALFGAVLIAGLAISDQFWLVVAAGVGFPLVAPFLAAGLYDMSRRMMGKEPFSARDVFLIIFQQQRREFGWMAFVVLFVFWIWAYQVRLIFAITLSFQGFRSMDHLLENLLTTADGITFLFVGTAVGAVLSTILFSITVIAMPLLLDKNVDFVTAMITSVKSVLASPVVMLCWGAAVGALALLAIAPVFAGVIVIFPILGHASWHLYERLISEK</sequence>
<keyword evidence="1" id="KW-0812">Transmembrane</keyword>
<dbReference type="OrthoDB" id="9809543at2"/>
<dbReference type="AlphaFoldDB" id="A0A437QTB6"/>
<keyword evidence="1" id="KW-1133">Transmembrane helix</keyword>
<name>A0A437QTB6_9PROT</name>
<accession>A0A437QTB6</accession>
<keyword evidence="3" id="KW-1185">Reference proteome</keyword>
<evidence type="ECO:0000256" key="1">
    <source>
        <dbReference type="SAM" id="Phobius"/>
    </source>
</evidence>
<organism evidence="2 3">
    <name type="scientific">Hwanghaeella grinnelliae</name>
    <dbReference type="NCBI Taxonomy" id="2500179"/>
    <lineage>
        <taxon>Bacteria</taxon>
        <taxon>Pseudomonadati</taxon>
        <taxon>Pseudomonadota</taxon>
        <taxon>Alphaproteobacteria</taxon>
        <taxon>Rhodospirillales</taxon>
        <taxon>Rhodospirillaceae</taxon>
        <taxon>Hwanghaeella</taxon>
    </lineage>
</organism>
<comment type="caution">
    <text evidence="2">The sequence shown here is derived from an EMBL/GenBank/DDBJ whole genome shotgun (WGS) entry which is preliminary data.</text>
</comment>
<dbReference type="Pfam" id="PF09955">
    <property type="entry name" value="DUF2189"/>
    <property type="match status" value="1"/>
</dbReference>
<feature type="transmembrane region" description="Helical" evidence="1">
    <location>
        <begin position="47"/>
        <end position="66"/>
    </location>
</feature>
<dbReference type="InterPro" id="IPR018692">
    <property type="entry name" value="DUF2189"/>
</dbReference>
<reference evidence="3" key="1">
    <citation type="submission" date="2019-01" db="EMBL/GenBank/DDBJ databases">
        <title>Gri0909 isolated from a small marine red alga.</title>
        <authorList>
            <person name="Kim J."/>
            <person name="Jeong S.E."/>
            <person name="Jeon C.O."/>
        </authorList>
    </citation>
    <scope>NUCLEOTIDE SEQUENCE [LARGE SCALE GENOMIC DNA]</scope>
    <source>
        <strain evidence="3">Gri0909</strain>
    </source>
</reference>
<proteinExistence type="predicted"/>
<evidence type="ECO:0000313" key="2">
    <source>
        <dbReference type="EMBL" id="RVU37740.1"/>
    </source>
</evidence>
<feature type="transmembrane region" description="Helical" evidence="1">
    <location>
        <begin position="72"/>
        <end position="94"/>
    </location>
</feature>
<evidence type="ECO:0000313" key="3">
    <source>
        <dbReference type="Proteomes" id="UP000287447"/>
    </source>
</evidence>
<feature type="transmembrane region" description="Helical" evidence="1">
    <location>
        <begin position="171"/>
        <end position="196"/>
    </location>
</feature>
<dbReference type="Proteomes" id="UP000287447">
    <property type="component" value="Unassembled WGS sequence"/>
</dbReference>